<dbReference type="VEuPathDB" id="VectorBase:GAUT005614"/>
<proteinExistence type="predicted"/>
<dbReference type="AlphaFoldDB" id="A0A1A9UI61"/>
<accession>A0A1A9UI61</accession>
<feature type="compositionally biased region" description="Acidic residues" evidence="1">
    <location>
        <begin position="114"/>
        <end position="126"/>
    </location>
</feature>
<name>A0A1A9UI61_GLOAU</name>
<dbReference type="PROSITE" id="PS51257">
    <property type="entry name" value="PROKAR_LIPOPROTEIN"/>
    <property type="match status" value="1"/>
</dbReference>
<dbReference type="EnsemblMetazoa" id="GAUT005614-RA">
    <property type="protein sequence ID" value="GAUT005614-PA"/>
    <property type="gene ID" value="GAUT005614"/>
</dbReference>
<reference evidence="2" key="1">
    <citation type="submission" date="2020-05" db="UniProtKB">
        <authorList>
            <consortium name="EnsemblMetazoa"/>
        </authorList>
    </citation>
    <scope>IDENTIFICATION</scope>
    <source>
        <strain evidence="2">TTRI</strain>
    </source>
</reference>
<sequence length="284" mass="31946">MRQTPVIVLERGPKAIITLVVVVFVLSACLASSNASVLNNINNMLRDVPKKTKPLAIKNASTILSASAPASFGTKTDEQENNTEEYNDSSSAELLRFVDDNESVEDMINHNSNDDVDNDDNDDDENNFNTNLSDLENNDDNDSSLTSSSSLKSLSLEDQVRLLSKQLNVLMTRRREDYELLERNLLKSLRITMENERKQNSIATKINANIKNSDNNNWDLSKQLEQLSSIWDAYIVERDQTGIYSNLEFLNKTDSTSLQYLLRISSIEGVTFAQIEADLITNNL</sequence>
<protein>
    <submittedName>
        <fullName evidence="2">Uncharacterized protein</fullName>
    </submittedName>
</protein>
<dbReference type="Proteomes" id="UP000078200">
    <property type="component" value="Unassembled WGS sequence"/>
</dbReference>
<keyword evidence="3" id="KW-1185">Reference proteome</keyword>
<feature type="region of interest" description="Disordered" evidence="1">
    <location>
        <begin position="107"/>
        <end position="149"/>
    </location>
</feature>
<dbReference type="STRING" id="7395.A0A1A9UI61"/>
<organism evidence="2 3">
    <name type="scientific">Glossina austeni</name>
    <name type="common">Savannah tsetse fly</name>
    <dbReference type="NCBI Taxonomy" id="7395"/>
    <lineage>
        <taxon>Eukaryota</taxon>
        <taxon>Metazoa</taxon>
        <taxon>Ecdysozoa</taxon>
        <taxon>Arthropoda</taxon>
        <taxon>Hexapoda</taxon>
        <taxon>Insecta</taxon>
        <taxon>Pterygota</taxon>
        <taxon>Neoptera</taxon>
        <taxon>Endopterygota</taxon>
        <taxon>Diptera</taxon>
        <taxon>Brachycera</taxon>
        <taxon>Muscomorpha</taxon>
        <taxon>Hippoboscoidea</taxon>
        <taxon>Glossinidae</taxon>
        <taxon>Glossina</taxon>
    </lineage>
</organism>
<evidence type="ECO:0000313" key="2">
    <source>
        <dbReference type="EnsemblMetazoa" id="GAUT005614-PA"/>
    </source>
</evidence>
<evidence type="ECO:0000256" key="1">
    <source>
        <dbReference type="SAM" id="MobiDB-lite"/>
    </source>
</evidence>
<feature type="region of interest" description="Disordered" evidence="1">
    <location>
        <begin position="69"/>
        <end position="92"/>
    </location>
</feature>
<evidence type="ECO:0000313" key="3">
    <source>
        <dbReference type="Proteomes" id="UP000078200"/>
    </source>
</evidence>